<evidence type="ECO:0000256" key="14">
    <source>
        <dbReference type="SAM" id="MobiDB-lite"/>
    </source>
</evidence>
<feature type="compositionally biased region" description="Polar residues" evidence="14">
    <location>
        <begin position="1547"/>
        <end position="1562"/>
    </location>
</feature>
<feature type="compositionally biased region" description="Polar residues" evidence="14">
    <location>
        <begin position="260"/>
        <end position="273"/>
    </location>
</feature>
<dbReference type="RefSeq" id="XP_029325259.1">
    <property type="nucleotide sequence ID" value="XM_029469399.1"/>
</dbReference>
<dbReference type="SUPFAM" id="SSF48403">
    <property type="entry name" value="Ankyrin repeat"/>
    <property type="match status" value="1"/>
</dbReference>
<evidence type="ECO:0000259" key="16">
    <source>
        <dbReference type="Pfam" id="PF25521"/>
    </source>
</evidence>
<keyword evidence="5" id="KW-0770">Synapse</keyword>
<dbReference type="Proteomes" id="UP000515126">
    <property type="component" value="Chromosome 2"/>
</dbReference>
<evidence type="ECO:0000256" key="13">
    <source>
        <dbReference type="PROSITE-ProRule" id="PRU00339"/>
    </source>
</evidence>
<dbReference type="Pfam" id="PF12796">
    <property type="entry name" value="Ank_2"/>
    <property type="match status" value="2"/>
</dbReference>
<evidence type="ECO:0000256" key="5">
    <source>
        <dbReference type="ARBA" id="ARBA00023018"/>
    </source>
</evidence>
<dbReference type="InterPro" id="IPR002110">
    <property type="entry name" value="Ankyrin_rpt"/>
</dbReference>
<dbReference type="FunFam" id="1.25.40.10:FF:000044">
    <property type="entry name" value="Tetratricopeptide repeat, ankyrin repeat and coiled-coil containing 1"/>
    <property type="match status" value="1"/>
</dbReference>
<dbReference type="CTD" id="85461"/>
<feature type="repeat" description="ANK" evidence="12">
    <location>
        <begin position="1231"/>
        <end position="1263"/>
    </location>
</feature>
<keyword evidence="1" id="KW-0597">Phosphoprotein</keyword>
<feature type="compositionally biased region" description="Low complexity" evidence="14">
    <location>
        <begin position="1713"/>
        <end position="1743"/>
    </location>
</feature>
<evidence type="ECO:0000256" key="3">
    <source>
        <dbReference type="ARBA" id="ARBA00022803"/>
    </source>
</evidence>
<feature type="region of interest" description="Disordered" evidence="14">
    <location>
        <begin position="1"/>
        <end position="45"/>
    </location>
</feature>
<organism evidence="17 18">
    <name type="scientific">Mus caroli</name>
    <name type="common">Ryukyu mouse</name>
    <name type="synonym">Ricefield mouse</name>
    <dbReference type="NCBI Taxonomy" id="10089"/>
    <lineage>
        <taxon>Eukaryota</taxon>
        <taxon>Metazoa</taxon>
        <taxon>Chordata</taxon>
        <taxon>Craniata</taxon>
        <taxon>Vertebrata</taxon>
        <taxon>Euteleostomi</taxon>
        <taxon>Mammalia</taxon>
        <taxon>Eutheria</taxon>
        <taxon>Euarchontoglires</taxon>
        <taxon>Glires</taxon>
        <taxon>Rodentia</taxon>
        <taxon>Myomorpha</taxon>
        <taxon>Muroidea</taxon>
        <taxon>Muridae</taxon>
        <taxon>Murinae</taxon>
        <taxon>Mus</taxon>
        <taxon>Mus</taxon>
    </lineage>
</organism>
<dbReference type="PROSITE" id="PS50005">
    <property type="entry name" value="TPR"/>
    <property type="match status" value="2"/>
</dbReference>
<evidence type="ECO:0000313" key="18">
    <source>
        <dbReference type="RefSeq" id="XP_029325259.1"/>
    </source>
</evidence>
<feature type="region of interest" description="Disordered" evidence="14">
    <location>
        <begin position="1474"/>
        <end position="1568"/>
    </location>
</feature>
<dbReference type="InterPro" id="IPR058056">
    <property type="entry name" value="WH_TANC1/2"/>
</dbReference>
<dbReference type="SMART" id="SM00028">
    <property type="entry name" value="TPR"/>
    <property type="match status" value="3"/>
</dbReference>
<dbReference type="Gene3D" id="1.25.40.10">
    <property type="entry name" value="Tetratricopeptide repeat domain"/>
    <property type="match status" value="1"/>
</dbReference>
<dbReference type="InterPro" id="IPR036770">
    <property type="entry name" value="Ankyrin_rpt-contain_sf"/>
</dbReference>
<feature type="compositionally biased region" description="Polar residues" evidence="14">
    <location>
        <begin position="1657"/>
        <end position="1669"/>
    </location>
</feature>
<dbReference type="Pfam" id="PF13637">
    <property type="entry name" value="Ank_4"/>
    <property type="match status" value="1"/>
</dbReference>
<dbReference type="GO" id="GO:0014069">
    <property type="term" value="C:postsynaptic density"/>
    <property type="evidence" value="ECO:0007669"/>
    <property type="project" value="UniProtKB-SubCell"/>
</dbReference>
<dbReference type="GO" id="GO:0098978">
    <property type="term" value="C:glutamatergic synapse"/>
    <property type="evidence" value="ECO:0007669"/>
    <property type="project" value="TreeGrafter"/>
</dbReference>
<feature type="compositionally biased region" description="Basic and acidic residues" evidence="14">
    <location>
        <begin position="8"/>
        <end position="21"/>
    </location>
</feature>
<feature type="compositionally biased region" description="Polar residues" evidence="14">
    <location>
        <begin position="29"/>
        <end position="45"/>
    </location>
</feature>
<dbReference type="InterPro" id="IPR019734">
    <property type="entry name" value="TPR_rpt"/>
</dbReference>
<feature type="domain" description="TANC1/2-like AAA+ ATPase lid" evidence="15">
    <location>
        <begin position="701"/>
        <end position="796"/>
    </location>
</feature>
<feature type="compositionally biased region" description="Low complexity" evidence="14">
    <location>
        <begin position="1474"/>
        <end position="1483"/>
    </location>
</feature>
<keyword evidence="17" id="KW-1185">Reference proteome</keyword>
<evidence type="ECO:0000256" key="2">
    <source>
        <dbReference type="ARBA" id="ARBA00022737"/>
    </source>
</evidence>
<dbReference type="GO" id="GO:0099175">
    <property type="term" value="P:regulation of postsynapse organization"/>
    <property type="evidence" value="ECO:0007669"/>
    <property type="project" value="TreeGrafter"/>
</dbReference>
<keyword evidence="4" id="KW-0007">Acetylation</keyword>
<evidence type="ECO:0000256" key="4">
    <source>
        <dbReference type="ARBA" id="ARBA00022990"/>
    </source>
</evidence>
<feature type="repeat" description="ANK" evidence="12">
    <location>
        <begin position="1198"/>
        <end position="1230"/>
    </location>
</feature>
<accession>A0A6P7QF05</accession>
<dbReference type="Pfam" id="PF00023">
    <property type="entry name" value="Ank"/>
    <property type="match status" value="1"/>
</dbReference>
<evidence type="ECO:0000256" key="9">
    <source>
        <dbReference type="ARBA" id="ARBA00054404"/>
    </source>
</evidence>
<feature type="compositionally biased region" description="Low complexity" evidence="14">
    <location>
        <begin position="60"/>
        <end position="77"/>
    </location>
</feature>
<proteinExistence type="inferred from homology"/>
<sequence length="1913" mass="206953">MLKAVLKKSREGGKGSKKEAGGDFGSETPALSSSGDSPVNSLSTTEDTYRVSLAKGVSMSLPSSPLLPRQSLLTQSRSNKKSPGSPMDPRLASSSLSCLSPSVGLPLGTTTPGLLPLFHSAQDSSHRFPRYPSCWASEGLGPVRKPKYVESPRVPGDPVMIPFREGSKPSEPSATEAKADNEPSCSPAAQELLTRLGFLLGEGIPSATHITIEDKNEAMCTALSQGISPCSTLTSSTASPSTDSPCSTLNSCVSKTAASKSPCETISSPSSTLESKDSGIIATITSSSENDDRSGSSLEWNRDGSLRLGVQKGVLHDRRADNCSPVAEEETTGSSESVLPKAEPSAGDGPVPYPQSSGSLIMPRPNSVAATSSTKLEDLSYLDGQRNAPLRTSIRLPWHNTAGGRAPEVKARFAPYKPQEILLKPLLFEVPSITTDSVFVGRDWLFRQIEENLRNTELAENRGAVVVGNVGFGKTAIISKLVALSCHGSRMRQIASSSPSLSPKSSDPTQDLPGTPLLSPSSSTSALSVTRTPAGPGPADSQRPREDAVKYLASKVVAYHYCQADNTYTCLVPEFVHSIAALLCRSHQLAAYRDLLIKEPQLQSMLSLRSCVQDPVAAFKRGVLEPLTSLRNEQKIPEEEYIILIDGLNEAEFHKPDYGDTLSSFITKIIPKFPTWLKLIVTVRANFQEIVSALPFVKLSLDDFPDNKDIHSDLHAYVQHRVHSSQDILSNISLNGKADAALISKVSSHLVLRSLGSYLYLKLTLDLFQLGHLVIKSASYKVVPVSLSELYLLQCNMKFMTQSAFDRALPILNVALASLHPMTDEQIFQAINAGHIQGEQGWEDFQQRMEALSCFLIKRRDKTRMFCHPSFREWLVWRADGESTAFLCEPRNGHALLAFMFSRQESKLNRQQTMELGHHILKAHIFKGLSKKTGVSSSHLQALWIGYSTEGLSAALASLRNLYTPNVKVSRLLILGGANVNYRTEVLNNAPILCVQSHLGHEEVVTLLLEFGACLDGMSENGMNALCYAAAAGHMKLVCLLIKKGARVDHLDKKGQCALVHSALRGHSDILQYLLNCEWSAGPPQPGTLRKSQALQQALTAAASMGHSSVVQSLLGMAEEHEIEVNGTDTLWGETALTAAAGRGKVEICELLLERGAAVSRANRRGVPPLFCAARQGHWQVVRLLLDRGCDVNLSDKQGRTPLMVASCEGHLSTVEFLLSKGAVLSSLDKEGLSALSWACLKGHRAVVQYLVEEGAEIDQTDKNGRTPLDLAAFYGDAETVLYLVEKGAVIEHVDHSGMRPLDRAIGCRNTAVVVTLLRKGAKLGNAAWAMATSKPDILIILLQKLVEEGNVMYKKGKMKEAAQRYQYALRKFPREGLGEDMRPFNELRVSLYLNLSRCRRKTNDFGLAEEFASKALELKPKSYEAFYARARAKRNSRQFLAALADLQEAVKLCPNNQEIKRLLARVEEECKQLQRNQQQKQQGPPPAPANDSDNEEDAPASSLKDHFPIEEAEEEDTSSQEESISPTPRSQPPPSVPSPYIRNLQEGLQSKGRSASPQSRAGISKSLRETVAQSGLVMQPTKQAQIVKTNQHLGSGQSSIRNSSTKIQVSSQNPPPSPMPGRVSAAPAMSRNQHLEGTGPFTAGTGCGHFGDRLGPSQSLQLQRSESGTAYPLPSKVKAAERLLAHASVAVDMAPPNQGGPVSCSDVRHPASLSSSGSSGSPSSSIKMSSSTSSLTSSSSVSDGFKVQGPDSRIRDKGTTQVQGGTAEHRPRNTPFMGIMDKTARFQQQNNPPNRSWHCPVAEGLLTNTATAAGLQSNSEKPTLKPGGYCSQAKPCSVPPLSMGVHNGAQVKELEENKCQIPALCQDNRITKGVPHLYPEGVSKQPLHVSTEAHRSHLTSAKPKRSFIESNV</sequence>
<feature type="repeat" description="ANK" evidence="12">
    <location>
        <begin position="1165"/>
        <end position="1197"/>
    </location>
</feature>
<dbReference type="PANTHER" id="PTHR24166:SF23">
    <property type="entry name" value="PROTEIN TANC1"/>
    <property type="match status" value="1"/>
</dbReference>
<feature type="region of interest" description="Disordered" evidence="14">
    <location>
        <begin position="147"/>
        <end position="185"/>
    </location>
</feature>
<dbReference type="PROSITE" id="PS50297">
    <property type="entry name" value="ANK_REP_REGION"/>
    <property type="match status" value="6"/>
</dbReference>
<evidence type="ECO:0000256" key="12">
    <source>
        <dbReference type="PROSITE-ProRule" id="PRU00023"/>
    </source>
</evidence>
<feature type="compositionally biased region" description="Polar residues" evidence="14">
    <location>
        <begin position="1589"/>
        <end position="1613"/>
    </location>
</feature>
<dbReference type="InterPro" id="IPR058018">
    <property type="entry name" value="AAA_lid_TANC1/2"/>
</dbReference>
<protein>
    <recommendedName>
        <fullName evidence="11">Protein TANC1</fullName>
    </recommendedName>
</protein>
<gene>
    <name evidence="18" type="primary">Tanc1</name>
</gene>
<dbReference type="PROSITE" id="PS50088">
    <property type="entry name" value="ANK_REPEAT"/>
    <property type="match status" value="6"/>
</dbReference>
<dbReference type="GeneID" id="110305787"/>
<evidence type="ECO:0000313" key="17">
    <source>
        <dbReference type="Proteomes" id="UP000515126"/>
    </source>
</evidence>
<feature type="region of interest" description="Disordered" evidence="14">
    <location>
        <begin position="260"/>
        <end position="279"/>
    </location>
</feature>
<name>A0A6P7QF05_MUSCR</name>
<comment type="subcellular location">
    <subcellularLocation>
        <location evidence="7">Postsynaptic density</location>
    </subcellularLocation>
</comment>
<dbReference type="Pfam" id="PF25520">
    <property type="entry name" value="AAA_lid_TANC1"/>
    <property type="match status" value="1"/>
</dbReference>
<dbReference type="Pfam" id="PF25521">
    <property type="entry name" value="WHD_TANC1"/>
    <property type="match status" value="1"/>
</dbReference>
<feature type="repeat" description="TPR" evidence="13">
    <location>
        <begin position="1343"/>
        <end position="1376"/>
    </location>
</feature>
<dbReference type="InterPro" id="IPR011990">
    <property type="entry name" value="TPR-like_helical_dom_sf"/>
</dbReference>
<comment type="function">
    <text evidence="9">May be a scaffold component in the postsynaptic density.</text>
</comment>
<dbReference type="InterPro" id="IPR050889">
    <property type="entry name" value="Dendritic_Spine_Reg/Scaffold"/>
</dbReference>
<keyword evidence="3 13" id="KW-0802">TPR repeat</keyword>
<dbReference type="Gene3D" id="1.25.40.20">
    <property type="entry name" value="Ankyrin repeat-containing domain"/>
    <property type="match status" value="2"/>
</dbReference>
<comment type="similarity">
    <text evidence="8">Belongs to the TANC family.</text>
</comment>
<dbReference type="SUPFAM" id="SSF48452">
    <property type="entry name" value="TPR-like"/>
    <property type="match status" value="1"/>
</dbReference>
<dbReference type="FunFam" id="1.25.40.20:FF:000036">
    <property type="entry name" value="protein TANC2 isoform X2"/>
    <property type="match status" value="1"/>
</dbReference>
<feature type="region of interest" description="Disordered" evidence="14">
    <location>
        <begin position="59"/>
        <end position="96"/>
    </location>
</feature>
<feature type="region of interest" description="Disordered" evidence="14">
    <location>
        <begin position="494"/>
        <end position="546"/>
    </location>
</feature>
<evidence type="ECO:0000256" key="1">
    <source>
        <dbReference type="ARBA" id="ARBA00022553"/>
    </source>
</evidence>
<feature type="domain" description="TANC1/2-like winged helix" evidence="16">
    <location>
        <begin position="798"/>
        <end position="950"/>
    </location>
</feature>
<feature type="region of interest" description="Disordered" evidence="14">
    <location>
        <begin position="311"/>
        <end position="353"/>
    </location>
</feature>
<dbReference type="SMART" id="SM00248">
    <property type="entry name" value="ANK"/>
    <property type="match status" value="10"/>
</dbReference>
<comment type="subunit">
    <text evidence="10">Interacts probably directly with DLG1, DLG4, HOMER1. Interacts with DLGAP1, INA, CAMK2A, GRIN2B and GRIA1. Interacts with TNIK and MINK1.</text>
</comment>
<evidence type="ECO:0000256" key="11">
    <source>
        <dbReference type="ARBA" id="ARBA00070020"/>
    </source>
</evidence>
<feature type="repeat" description="ANK" evidence="12">
    <location>
        <begin position="1132"/>
        <end position="1164"/>
    </location>
</feature>
<reference evidence="18" key="1">
    <citation type="submission" date="2025-08" db="UniProtKB">
        <authorList>
            <consortium name="RefSeq"/>
        </authorList>
    </citation>
    <scope>IDENTIFICATION</scope>
</reference>
<keyword evidence="6 12" id="KW-0040">ANK repeat</keyword>
<feature type="repeat" description="ANK" evidence="12">
    <location>
        <begin position="1264"/>
        <end position="1296"/>
    </location>
</feature>
<evidence type="ECO:0000256" key="10">
    <source>
        <dbReference type="ARBA" id="ARBA00065031"/>
    </source>
</evidence>
<keyword evidence="2" id="KW-0677">Repeat</keyword>
<evidence type="ECO:0000259" key="15">
    <source>
        <dbReference type="Pfam" id="PF25520"/>
    </source>
</evidence>
<dbReference type="PANTHER" id="PTHR24166">
    <property type="entry name" value="ROLLING PEBBLES, ISOFORM B"/>
    <property type="match status" value="1"/>
</dbReference>
<feature type="compositionally biased region" description="Low complexity" evidence="14">
    <location>
        <begin position="496"/>
        <end position="532"/>
    </location>
</feature>
<feature type="repeat" description="ANK" evidence="12">
    <location>
        <begin position="1021"/>
        <end position="1053"/>
    </location>
</feature>
<feature type="region of interest" description="Disordered" evidence="14">
    <location>
        <begin position="1692"/>
        <end position="1777"/>
    </location>
</feature>
<feature type="compositionally biased region" description="Acidic residues" evidence="14">
    <location>
        <begin position="1511"/>
        <end position="1520"/>
    </location>
</feature>
<feature type="repeat" description="TPR" evidence="13">
    <location>
        <begin position="1390"/>
        <end position="1423"/>
    </location>
</feature>
<dbReference type="FunFam" id="1.25.40.20:FF:000229">
    <property type="entry name" value="protein TANC1 isoform X3"/>
    <property type="match status" value="1"/>
</dbReference>
<evidence type="ECO:0000256" key="7">
    <source>
        <dbReference type="ARBA" id="ARBA00034105"/>
    </source>
</evidence>
<evidence type="ECO:0000256" key="6">
    <source>
        <dbReference type="ARBA" id="ARBA00023043"/>
    </source>
</evidence>
<feature type="region of interest" description="Disordered" evidence="14">
    <location>
        <begin position="1589"/>
        <end position="1674"/>
    </location>
</feature>
<evidence type="ECO:0000256" key="8">
    <source>
        <dbReference type="ARBA" id="ARBA00038259"/>
    </source>
</evidence>